<dbReference type="Pfam" id="PF00646">
    <property type="entry name" value="F-box"/>
    <property type="match status" value="1"/>
</dbReference>
<dbReference type="PANTHER" id="PTHR31672:SF2">
    <property type="entry name" value="F-BOX DOMAIN-CONTAINING PROTEIN"/>
    <property type="match status" value="1"/>
</dbReference>
<dbReference type="InterPro" id="IPR036047">
    <property type="entry name" value="F-box-like_dom_sf"/>
</dbReference>
<dbReference type="InterPro" id="IPR017451">
    <property type="entry name" value="F-box-assoc_interact_dom"/>
</dbReference>
<dbReference type="InterPro" id="IPR013187">
    <property type="entry name" value="F-box-assoc_dom_typ3"/>
</dbReference>
<feature type="domain" description="F-box" evidence="1">
    <location>
        <begin position="9"/>
        <end position="54"/>
    </location>
</feature>
<dbReference type="SMART" id="SM00256">
    <property type="entry name" value="FBOX"/>
    <property type="match status" value="1"/>
</dbReference>
<dbReference type="Gene3D" id="1.20.1280.50">
    <property type="match status" value="1"/>
</dbReference>
<dbReference type="InterPro" id="IPR050796">
    <property type="entry name" value="SCF_F-box_component"/>
</dbReference>
<dbReference type="PROSITE" id="PS50181">
    <property type="entry name" value="FBOX"/>
    <property type="match status" value="1"/>
</dbReference>
<dbReference type="OrthoDB" id="610337at2759"/>
<proteinExistence type="predicted"/>
<evidence type="ECO:0000313" key="3">
    <source>
        <dbReference type="Proteomes" id="UP000636709"/>
    </source>
</evidence>
<dbReference type="EMBL" id="JACEFO010001668">
    <property type="protein sequence ID" value="KAF8723324.1"/>
    <property type="molecule type" value="Genomic_DNA"/>
</dbReference>
<reference evidence="2" key="1">
    <citation type="submission" date="2020-07" db="EMBL/GenBank/DDBJ databases">
        <title>Genome sequence and genetic diversity analysis of an under-domesticated orphan crop, white fonio (Digitaria exilis).</title>
        <authorList>
            <person name="Bennetzen J.L."/>
            <person name="Chen S."/>
            <person name="Ma X."/>
            <person name="Wang X."/>
            <person name="Yssel A.E.J."/>
            <person name="Chaluvadi S.R."/>
            <person name="Johnson M."/>
            <person name="Gangashetty P."/>
            <person name="Hamidou F."/>
            <person name="Sanogo M.D."/>
            <person name="Zwaenepoel A."/>
            <person name="Wallace J."/>
            <person name="Van De Peer Y."/>
            <person name="Van Deynze A."/>
        </authorList>
    </citation>
    <scope>NUCLEOTIDE SEQUENCE</scope>
    <source>
        <tissue evidence="2">Leaves</tissue>
    </source>
</reference>
<accession>A0A835EZ00</accession>
<comment type="caution">
    <text evidence="2">The sequence shown here is derived from an EMBL/GenBank/DDBJ whole genome shotgun (WGS) entry which is preliminary data.</text>
</comment>
<organism evidence="2 3">
    <name type="scientific">Digitaria exilis</name>
    <dbReference type="NCBI Taxonomy" id="1010633"/>
    <lineage>
        <taxon>Eukaryota</taxon>
        <taxon>Viridiplantae</taxon>
        <taxon>Streptophyta</taxon>
        <taxon>Embryophyta</taxon>
        <taxon>Tracheophyta</taxon>
        <taxon>Spermatophyta</taxon>
        <taxon>Magnoliopsida</taxon>
        <taxon>Liliopsida</taxon>
        <taxon>Poales</taxon>
        <taxon>Poaceae</taxon>
        <taxon>PACMAD clade</taxon>
        <taxon>Panicoideae</taxon>
        <taxon>Panicodae</taxon>
        <taxon>Paniceae</taxon>
        <taxon>Anthephorinae</taxon>
        <taxon>Digitaria</taxon>
    </lineage>
</organism>
<dbReference type="NCBIfam" id="TIGR01640">
    <property type="entry name" value="F_box_assoc_1"/>
    <property type="match status" value="1"/>
</dbReference>
<gene>
    <name evidence="2" type="ORF">HU200_021846</name>
</gene>
<dbReference type="InterPro" id="IPR001810">
    <property type="entry name" value="F-box_dom"/>
</dbReference>
<dbReference type="PANTHER" id="PTHR31672">
    <property type="entry name" value="BNACNNG10540D PROTEIN"/>
    <property type="match status" value="1"/>
</dbReference>
<evidence type="ECO:0000313" key="2">
    <source>
        <dbReference type="EMBL" id="KAF8723324.1"/>
    </source>
</evidence>
<evidence type="ECO:0000259" key="1">
    <source>
        <dbReference type="PROSITE" id="PS50181"/>
    </source>
</evidence>
<protein>
    <recommendedName>
        <fullName evidence="1">F-box domain-containing protein</fullName>
    </recommendedName>
</protein>
<dbReference type="SUPFAM" id="SSF81383">
    <property type="entry name" value="F-box domain"/>
    <property type="match status" value="1"/>
</dbReference>
<keyword evidence="3" id="KW-1185">Reference proteome</keyword>
<dbReference type="Pfam" id="PF08268">
    <property type="entry name" value="FBA_3"/>
    <property type="match status" value="1"/>
</dbReference>
<dbReference type="Proteomes" id="UP000636709">
    <property type="component" value="Unassembled WGS sequence"/>
</dbReference>
<name>A0A835EZ00_9POAL</name>
<dbReference type="AlphaFoldDB" id="A0A835EZ00"/>
<sequence length="462" mass="52204">MERPDLKSAESSRDIPTNILQDILLRLPTRDVIRSSSVSKLWCSIVRDPSFRKLHAATSDVAEPDVLLVSVNSEPGRRDEARVVNLSSSGNNSKDMRHVGIPDGYSLTGVCNGFLCFAIDYDQAPVFVCNPVTGETLEVPKAPPLSHPKLGGGVTYVSHRFILGFSPMTKQYKVFRLSFPRYGAWQHNTIHIAVYTLGGSGGGWRQYSYPSQFYPMHSTPPPVHIDGDLFVPVERRVPERTARMLVLDVGAETRCLYSLPYNHHEGYDPSWDMLADGFDLKGQMCLAVNVIYPRRKLQFWVMRQRRELRLEENNDDKLYWVLRYSFDLGDDSFTLGVPRGAWLDQAQMLCYRHGNYLYKHGTYSSWFHVGSLLFFDQIVELPETPSPSPSCHLLTRLGSRLANGISWGVTDPACSPLSPLRRHHPKTKRQRNNCLSTPCYVLSDSTKFGVGFLCVLSNRIAS</sequence>